<dbReference type="SUPFAM" id="SSF52540">
    <property type="entry name" value="P-loop containing nucleoside triphosphate hydrolases"/>
    <property type="match status" value="1"/>
</dbReference>
<comment type="caution">
    <text evidence="6">The sequence shown here is derived from an EMBL/GenBank/DDBJ whole genome shotgun (WGS) entry which is preliminary data.</text>
</comment>
<dbReference type="CDD" id="cd01428">
    <property type="entry name" value="ADK"/>
    <property type="match status" value="1"/>
</dbReference>
<accession>A0A8J8NQ22</accession>
<name>A0A8J8NQ22_HALGN</name>
<dbReference type="NCBIfam" id="TIGR01351">
    <property type="entry name" value="adk"/>
    <property type="match status" value="1"/>
</dbReference>
<dbReference type="InterPro" id="IPR033690">
    <property type="entry name" value="Adenylat_kinase_CS"/>
</dbReference>
<dbReference type="InterPro" id="IPR000850">
    <property type="entry name" value="Adenylat/UMP-CMP_kin"/>
</dbReference>
<dbReference type="PROSITE" id="PS00113">
    <property type="entry name" value="ADENYLATE_KINASE"/>
    <property type="match status" value="1"/>
</dbReference>
<keyword evidence="3 4" id="KW-0418">Kinase</keyword>
<reference evidence="6" key="1">
    <citation type="submission" date="2019-06" db="EMBL/GenBank/DDBJ databases">
        <authorList>
            <person name="Zheng W."/>
        </authorList>
    </citation>
    <scope>NUCLEOTIDE SEQUENCE</scope>
    <source>
        <strain evidence="6">QDHG01</strain>
    </source>
</reference>
<dbReference type="Pfam" id="PF05191">
    <property type="entry name" value="ADK_lid"/>
    <property type="match status" value="1"/>
</dbReference>
<keyword evidence="2" id="KW-0547">Nucleotide-binding</keyword>
<dbReference type="HAMAP" id="MF_00235">
    <property type="entry name" value="Adenylate_kinase_Adk"/>
    <property type="match status" value="1"/>
</dbReference>
<dbReference type="EMBL" id="RRYP01009951">
    <property type="protein sequence ID" value="TNV78719.1"/>
    <property type="molecule type" value="Genomic_DNA"/>
</dbReference>
<comment type="similarity">
    <text evidence="4">Belongs to the adenylate kinase family.</text>
</comment>
<dbReference type="InterPro" id="IPR027417">
    <property type="entry name" value="P-loop_NTPase"/>
</dbReference>
<organism evidence="6 7">
    <name type="scientific">Halteria grandinella</name>
    <dbReference type="NCBI Taxonomy" id="5974"/>
    <lineage>
        <taxon>Eukaryota</taxon>
        <taxon>Sar</taxon>
        <taxon>Alveolata</taxon>
        <taxon>Ciliophora</taxon>
        <taxon>Intramacronucleata</taxon>
        <taxon>Spirotrichea</taxon>
        <taxon>Stichotrichia</taxon>
        <taxon>Sporadotrichida</taxon>
        <taxon>Halteriidae</taxon>
        <taxon>Halteria</taxon>
    </lineage>
</organism>
<dbReference type="InterPro" id="IPR006259">
    <property type="entry name" value="Adenyl_kin_sub"/>
</dbReference>
<evidence type="ECO:0000256" key="1">
    <source>
        <dbReference type="ARBA" id="ARBA00022679"/>
    </source>
</evidence>
<dbReference type="PRINTS" id="PR00094">
    <property type="entry name" value="ADENYLTKNASE"/>
</dbReference>
<dbReference type="PANTHER" id="PTHR23359">
    <property type="entry name" value="NUCLEOTIDE KINASE"/>
    <property type="match status" value="1"/>
</dbReference>
<dbReference type="GO" id="GO:0004017">
    <property type="term" value="F:AMP kinase activity"/>
    <property type="evidence" value="ECO:0007669"/>
    <property type="project" value="InterPro"/>
</dbReference>
<evidence type="ECO:0000259" key="5">
    <source>
        <dbReference type="Pfam" id="PF05191"/>
    </source>
</evidence>
<protein>
    <recommendedName>
        <fullName evidence="5">Adenylate kinase active site lid domain-containing protein</fullName>
    </recommendedName>
</protein>
<dbReference type="AlphaFoldDB" id="A0A8J8NQ22"/>
<sequence>MASLRGFRLEDLLAEVHRRQLCSTKPSQNIVLIGPPGSGKGTQAPRIRDELCLCHLSTGDMLRDAVEAGTELGKKAKAIMDRGELVPDELVIGLIDNASKSPECDRGLLLDGFPRTDVQAAKLDNMLKEKGTTIHKAIEFKVNDDILIERVEGRRVHPPSGRTYHVKFNPPKVDMIDDVTGEALIQRKDDNAEVLKRRMTAYHNQTAPILQYYQQRSILQSIDAMQKIGQVTQQLDEILYKSIV</sequence>
<proteinExistence type="inferred from homology"/>
<dbReference type="GO" id="GO:0005524">
    <property type="term" value="F:ATP binding"/>
    <property type="evidence" value="ECO:0007669"/>
    <property type="project" value="InterPro"/>
</dbReference>
<dbReference type="Pfam" id="PF00406">
    <property type="entry name" value="ADK"/>
    <property type="match status" value="1"/>
</dbReference>
<gene>
    <name evidence="6" type="ORF">FGO68_gene1882</name>
</gene>
<dbReference type="Gene3D" id="3.40.50.300">
    <property type="entry name" value="P-loop containing nucleotide triphosphate hydrolases"/>
    <property type="match status" value="1"/>
</dbReference>
<dbReference type="Proteomes" id="UP000785679">
    <property type="component" value="Unassembled WGS sequence"/>
</dbReference>
<dbReference type="OrthoDB" id="439792at2759"/>
<keyword evidence="1 4" id="KW-0808">Transferase</keyword>
<dbReference type="NCBIfam" id="NF001380">
    <property type="entry name" value="PRK00279.1-2"/>
    <property type="match status" value="1"/>
</dbReference>
<evidence type="ECO:0000256" key="2">
    <source>
        <dbReference type="ARBA" id="ARBA00022741"/>
    </source>
</evidence>
<feature type="domain" description="Adenylate kinase active site lid" evidence="5">
    <location>
        <begin position="154"/>
        <end position="189"/>
    </location>
</feature>
<dbReference type="InterPro" id="IPR007862">
    <property type="entry name" value="Adenylate_kinase_lid-dom"/>
</dbReference>
<evidence type="ECO:0000256" key="3">
    <source>
        <dbReference type="ARBA" id="ARBA00022777"/>
    </source>
</evidence>
<evidence type="ECO:0000313" key="7">
    <source>
        <dbReference type="Proteomes" id="UP000785679"/>
    </source>
</evidence>
<dbReference type="FunFam" id="3.40.50.300:FF:000106">
    <property type="entry name" value="Adenylate kinase mitochondrial"/>
    <property type="match status" value="1"/>
</dbReference>
<evidence type="ECO:0000313" key="6">
    <source>
        <dbReference type="EMBL" id="TNV78719.1"/>
    </source>
</evidence>
<dbReference type="NCBIfam" id="NF011100">
    <property type="entry name" value="PRK14527.1"/>
    <property type="match status" value="1"/>
</dbReference>
<dbReference type="NCBIfam" id="NF001381">
    <property type="entry name" value="PRK00279.1-3"/>
    <property type="match status" value="1"/>
</dbReference>
<keyword evidence="7" id="KW-1185">Reference proteome</keyword>
<evidence type="ECO:0000256" key="4">
    <source>
        <dbReference type="RuleBase" id="RU003330"/>
    </source>
</evidence>